<gene>
    <name evidence="5" type="ORF">J2S57_005853</name>
</gene>
<comment type="caution">
    <text evidence="5">The sequence shown here is derived from an EMBL/GenBank/DDBJ whole genome shotgun (WGS) entry which is preliminary data.</text>
</comment>
<dbReference type="InterPro" id="IPR005650">
    <property type="entry name" value="BlaI_family"/>
</dbReference>
<dbReference type="EMBL" id="JAUSQZ010000001">
    <property type="protein sequence ID" value="MDP9830104.1"/>
    <property type="molecule type" value="Genomic_DNA"/>
</dbReference>
<dbReference type="SUPFAM" id="SSF46785">
    <property type="entry name" value="Winged helix' DNA-binding domain"/>
    <property type="match status" value="1"/>
</dbReference>
<accession>A0ABT9PBL8</accession>
<keyword evidence="3" id="KW-0238">DNA-binding</keyword>
<evidence type="ECO:0000256" key="3">
    <source>
        <dbReference type="ARBA" id="ARBA00023125"/>
    </source>
</evidence>
<dbReference type="Proteomes" id="UP001235712">
    <property type="component" value="Unassembled WGS sequence"/>
</dbReference>
<name>A0ABT9PBL8_9ACTN</name>
<evidence type="ECO:0000256" key="1">
    <source>
        <dbReference type="ARBA" id="ARBA00011046"/>
    </source>
</evidence>
<dbReference type="InterPro" id="IPR036388">
    <property type="entry name" value="WH-like_DNA-bd_sf"/>
</dbReference>
<keyword evidence="4" id="KW-0804">Transcription</keyword>
<keyword evidence="2" id="KW-0805">Transcription regulation</keyword>
<dbReference type="Pfam" id="PF03965">
    <property type="entry name" value="Penicillinase_R"/>
    <property type="match status" value="1"/>
</dbReference>
<keyword evidence="6" id="KW-1185">Reference proteome</keyword>
<evidence type="ECO:0000313" key="6">
    <source>
        <dbReference type="Proteomes" id="UP001235712"/>
    </source>
</evidence>
<proteinExistence type="inferred from homology"/>
<organism evidence="5 6">
    <name type="scientific">Kineosporia succinea</name>
    <dbReference type="NCBI Taxonomy" id="84632"/>
    <lineage>
        <taxon>Bacteria</taxon>
        <taxon>Bacillati</taxon>
        <taxon>Actinomycetota</taxon>
        <taxon>Actinomycetes</taxon>
        <taxon>Kineosporiales</taxon>
        <taxon>Kineosporiaceae</taxon>
        <taxon>Kineosporia</taxon>
    </lineage>
</organism>
<dbReference type="InterPro" id="IPR036390">
    <property type="entry name" value="WH_DNA-bd_sf"/>
</dbReference>
<evidence type="ECO:0000256" key="4">
    <source>
        <dbReference type="ARBA" id="ARBA00023163"/>
    </source>
</evidence>
<comment type="similarity">
    <text evidence="1">Belongs to the BlaI transcriptional regulatory family.</text>
</comment>
<evidence type="ECO:0000313" key="5">
    <source>
        <dbReference type="EMBL" id="MDP9830104.1"/>
    </source>
</evidence>
<reference evidence="5 6" key="1">
    <citation type="submission" date="2023-07" db="EMBL/GenBank/DDBJ databases">
        <title>Sequencing the genomes of 1000 actinobacteria strains.</title>
        <authorList>
            <person name="Klenk H.-P."/>
        </authorList>
    </citation>
    <scope>NUCLEOTIDE SEQUENCE [LARGE SCALE GENOMIC DNA]</scope>
    <source>
        <strain evidence="5 6">DSM 44388</strain>
    </source>
</reference>
<evidence type="ECO:0000256" key="2">
    <source>
        <dbReference type="ARBA" id="ARBA00023015"/>
    </source>
</evidence>
<protein>
    <submittedName>
        <fullName evidence="5">Transcriptional regulator</fullName>
    </submittedName>
</protein>
<dbReference type="RefSeq" id="WP_307248966.1">
    <property type="nucleotide sequence ID" value="NZ_JAUSQZ010000001.1"/>
</dbReference>
<dbReference type="Gene3D" id="1.10.10.10">
    <property type="entry name" value="Winged helix-like DNA-binding domain superfamily/Winged helix DNA-binding domain"/>
    <property type="match status" value="1"/>
</dbReference>
<sequence>MAGRSNPRRSGALEKEIVACLAASRVPLTPAEVQAELGESLAYTTVLTTLTRLHAKQAVVREPRGRAYAYSLNGTRAESEAGLTAHQMQKLLHEGVDRASVLSRFVDTLDEDSSRILRDLLDRS</sequence>